<dbReference type="InterPro" id="IPR000719">
    <property type="entry name" value="Prot_kinase_dom"/>
</dbReference>
<keyword evidence="10" id="KW-1185">Reference proteome</keyword>
<feature type="compositionally biased region" description="Polar residues" evidence="8">
    <location>
        <begin position="486"/>
        <end position="500"/>
    </location>
</feature>
<evidence type="ECO:0000256" key="6">
    <source>
        <dbReference type="ARBA" id="ARBA00022840"/>
    </source>
</evidence>
<evidence type="ECO:0000256" key="4">
    <source>
        <dbReference type="ARBA" id="ARBA00022741"/>
    </source>
</evidence>
<reference evidence="9" key="1">
    <citation type="submission" date="2020-04" db="EMBL/GenBank/DDBJ databases">
        <authorList>
            <person name="Alioto T."/>
            <person name="Alioto T."/>
            <person name="Gomez Garrido J."/>
        </authorList>
    </citation>
    <scope>NUCLEOTIDE SEQUENCE</scope>
    <source>
        <strain evidence="9">A484AB</strain>
    </source>
</reference>
<dbReference type="FunFam" id="1.10.510.10:FF:000624">
    <property type="entry name" value="Mitogen-activated protein kinase"/>
    <property type="match status" value="1"/>
</dbReference>
<organism evidence="9 10">
    <name type="scientific">Paramuricea clavata</name>
    <name type="common">Red gorgonian</name>
    <name type="synonym">Violescent sea-whip</name>
    <dbReference type="NCBI Taxonomy" id="317549"/>
    <lineage>
        <taxon>Eukaryota</taxon>
        <taxon>Metazoa</taxon>
        <taxon>Cnidaria</taxon>
        <taxon>Anthozoa</taxon>
        <taxon>Octocorallia</taxon>
        <taxon>Malacalcyonacea</taxon>
        <taxon>Plexauridae</taxon>
        <taxon>Paramuricea</taxon>
    </lineage>
</organism>
<dbReference type="SMART" id="SM00220">
    <property type="entry name" value="S_TKc"/>
    <property type="match status" value="1"/>
</dbReference>
<dbReference type="PRINTS" id="PR01771">
    <property type="entry name" value="ERK3ERK4MAPK"/>
</dbReference>
<dbReference type="InterPro" id="IPR011009">
    <property type="entry name" value="Kinase-like_dom_sf"/>
</dbReference>
<keyword evidence="1" id="KW-0723">Serine/threonine-protein kinase</keyword>
<keyword evidence="6" id="KW-0067">ATP-binding</keyword>
<feature type="region of interest" description="Disordered" evidence="8">
    <location>
        <begin position="425"/>
        <end position="508"/>
    </location>
</feature>
<accession>A0A7D9HL03</accession>
<dbReference type="GO" id="GO:0004707">
    <property type="term" value="F:MAP kinase activity"/>
    <property type="evidence" value="ECO:0007669"/>
    <property type="project" value="InterPro"/>
</dbReference>
<gene>
    <name evidence="9" type="ORF">PACLA_8A059629</name>
</gene>
<dbReference type="Proteomes" id="UP001152795">
    <property type="component" value="Unassembled WGS sequence"/>
</dbReference>
<dbReference type="PROSITE" id="PS50011">
    <property type="entry name" value="PROTEIN_KINASE_DOM"/>
    <property type="match status" value="1"/>
</dbReference>
<dbReference type="Pfam" id="PF00069">
    <property type="entry name" value="Pkinase"/>
    <property type="match status" value="1"/>
</dbReference>
<evidence type="ECO:0000256" key="1">
    <source>
        <dbReference type="ARBA" id="ARBA00022527"/>
    </source>
</evidence>
<dbReference type="OrthoDB" id="20524at2759"/>
<dbReference type="InterPro" id="IPR008271">
    <property type="entry name" value="Ser/Thr_kinase_AS"/>
</dbReference>
<name>A0A7D9HL03_PARCT</name>
<dbReference type="PANTHER" id="PTHR24055">
    <property type="entry name" value="MITOGEN-ACTIVATED PROTEIN KINASE"/>
    <property type="match status" value="1"/>
</dbReference>
<evidence type="ECO:0000256" key="8">
    <source>
        <dbReference type="SAM" id="MobiDB-lite"/>
    </source>
</evidence>
<evidence type="ECO:0000256" key="7">
    <source>
        <dbReference type="ARBA" id="ARBA00023306"/>
    </source>
</evidence>
<proteinExistence type="predicted"/>
<keyword evidence="3" id="KW-0808">Transferase</keyword>
<dbReference type="PROSITE" id="PS00108">
    <property type="entry name" value="PROTEIN_KINASE_ST"/>
    <property type="match status" value="1"/>
</dbReference>
<dbReference type="InterPro" id="IPR008350">
    <property type="entry name" value="MAPK_ERK3/4"/>
</dbReference>
<dbReference type="Gene3D" id="1.10.510.10">
    <property type="entry name" value="Transferase(Phosphotransferase) domain 1"/>
    <property type="match status" value="1"/>
</dbReference>
<keyword evidence="7" id="KW-0131">Cell cycle</keyword>
<evidence type="ECO:0000313" key="10">
    <source>
        <dbReference type="Proteomes" id="UP001152795"/>
    </source>
</evidence>
<dbReference type="EMBL" id="CACRXK020000695">
    <property type="protein sequence ID" value="CAB3984088.1"/>
    <property type="molecule type" value="Genomic_DNA"/>
</dbReference>
<dbReference type="InterPro" id="IPR050117">
    <property type="entry name" value="MAPK"/>
</dbReference>
<evidence type="ECO:0000313" key="9">
    <source>
        <dbReference type="EMBL" id="CAB3984088.1"/>
    </source>
</evidence>
<keyword evidence="2" id="KW-0597">Phosphoprotein</keyword>
<sequence length="1302" mass="146168">MYERTFSGALGPYFSQVKEIAAGGNGRILSGVDTRFDFPVCIKRISVANKDECRAALREIRIRRRLRHENIVGLLNAIVSDGTEISEITPANFRETSCIFLVQELLDADLRQVIESNPRLSDDYVKLFFYQLLRGLKYIHSANVLHRDLKPSNVMININSLQLMIGDFGHSMVLDPKYSHGNSVTVCDTSLWYKAPELILGTDQYSTASDIWAVGCVLAEMLLSRPLFEGESDLEQLELIIHAIRVPPKDQAYIRTFLTDEVNTMYSGEPKFPLQSKFQKIDCQAFHLLERLLSFNPDDRVTTEVALSHPFLNEFACVADEPVCLKPLHLEHEVDDFLEYTLKDLIVGECVALAEEQPRIHLQMSSCSSLNDLSKDCHVSPSESASQSMEERISLELKTVSEDYHEEGSNENECSRFKVLEVLKEEHGSSSDSNGLATHEEGVSEAPLVSDHPMYSSSKWEKERHKLGHRKHHHHHRRKKKFHLKSPSSETEPSLDSNNGGRLHEHSFDSNCRLPEVHVSGEDIPGNHVFNNSVEGQSLSPHEVPPLKNSTAVLAQDDRVNDLIMRSRQLIADQVIVINEVPAITDICCTVTNSDLTDVCGSVQSPMTGVCSSLSTKAGVNCVCSTVSSNYGHTDVCKYVAPNEYPVVPMEIEQAKPKVEKNISSSVGDLSVLSHHKSTADLGVAEVIRRSQELLGEVCRSNTGEAKTLVAHEIDRVQDLITRSEQLLKSKGVVQSKDTTEHSPGVPVEKNERDHIQDLISRSEQLLQSKKIRELTNNQCKHSEEKILMNGIYSVKDFIPKSELKGNEITERLQPVNEQGIAKHCGPEFATEDKVCNCPLTFTDKSIDLTTQPPPANHLLAKNSIIHSSVKDNSPWVSSRDHPHLKESGRRMQELLEESRTLVNSLKTNEMLEAESALIFEEKCGKIACEEQCEEFSLKKTNKKENFDKGLDGIDLNEMKSVLDQAKKLLEKSNKSSADNAKESLEMNKSVNAMDVDEIVEGNESGEGNLTKMEVDQNIENTTKDVLKDFSCFQNRVDFATAILEPVATIEQAAMFEVKLVPPLEKQTTRLNCCLARSEDSAISSDLGKCMVEKNDQFHTGNDYKQILVKKRSNDTLSETNDDNTPKHFKNNSVTLPDVNTSTTVCDPVVDTPHNGMDAERSEKHCSEYDSKIPLLNGFNTDSLDLNVDKRLIADSNCKTDVAVSKNQFDKNGYKPGKYSPKYEPITTRHHRDVYSNTVIGHFNSNEVVDQICGNTCRMENNTRLNSKDSARLQSFYATLKIQSIMRSRRSHREKRHDTYPF</sequence>
<dbReference type="GO" id="GO:0005524">
    <property type="term" value="F:ATP binding"/>
    <property type="evidence" value="ECO:0007669"/>
    <property type="project" value="UniProtKB-KW"/>
</dbReference>
<evidence type="ECO:0000256" key="3">
    <source>
        <dbReference type="ARBA" id="ARBA00022679"/>
    </source>
</evidence>
<dbReference type="SUPFAM" id="SSF56112">
    <property type="entry name" value="Protein kinase-like (PK-like)"/>
    <property type="match status" value="1"/>
</dbReference>
<keyword evidence="4" id="KW-0547">Nucleotide-binding</keyword>
<evidence type="ECO:0000256" key="2">
    <source>
        <dbReference type="ARBA" id="ARBA00022553"/>
    </source>
</evidence>
<protein>
    <submittedName>
        <fullName evidence="9">Mitogen-activated kinase 6-like</fullName>
    </submittedName>
</protein>
<keyword evidence="5 9" id="KW-0418">Kinase</keyword>
<evidence type="ECO:0000256" key="5">
    <source>
        <dbReference type="ARBA" id="ARBA00022777"/>
    </source>
</evidence>
<feature type="compositionally biased region" description="Basic residues" evidence="8">
    <location>
        <begin position="465"/>
        <end position="484"/>
    </location>
</feature>
<comment type="caution">
    <text evidence="9">The sequence shown here is derived from an EMBL/GenBank/DDBJ whole genome shotgun (WGS) entry which is preliminary data.</text>
</comment>
<dbReference type="Gene3D" id="3.30.200.20">
    <property type="entry name" value="Phosphorylase Kinase, domain 1"/>
    <property type="match status" value="1"/>
</dbReference>